<dbReference type="AlphaFoldDB" id="A0AAQ4ETC9"/>
<gene>
    <name evidence="2" type="ORF">V5799_020699</name>
</gene>
<evidence type="ECO:0000256" key="1">
    <source>
        <dbReference type="SAM" id="MobiDB-lite"/>
    </source>
</evidence>
<feature type="compositionally biased region" description="Low complexity" evidence="1">
    <location>
        <begin position="309"/>
        <end position="318"/>
    </location>
</feature>
<reference evidence="2 3" key="1">
    <citation type="journal article" date="2023" name="Arcadia Sci">
        <title>De novo assembly of a long-read Amblyomma americanum tick genome.</title>
        <authorList>
            <person name="Chou S."/>
            <person name="Poskanzer K.E."/>
            <person name="Rollins M."/>
            <person name="Thuy-Boun P.S."/>
        </authorList>
    </citation>
    <scope>NUCLEOTIDE SEQUENCE [LARGE SCALE GENOMIC DNA]</scope>
    <source>
        <strain evidence="2">F_SG_1</strain>
        <tissue evidence="2">Salivary glands</tissue>
    </source>
</reference>
<evidence type="ECO:0000313" key="2">
    <source>
        <dbReference type="EMBL" id="KAK8777960.1"/>
    </source>
</evidence>
<dbReference type="EMBL" id="JARKHS020011273">
    <property type="protein sequence ID" value="KAK8777960.1"/>
    <property type="molecule type" value="Genomic_DNA"/>
</dbReference>
<sequence length="331" mass="36114">MARSERGVATAFVGRDESVSGPPPGYRFLLPTRRLMKEAKDAVLAAGGPSVKGGYCAIIDPCRKEIKVKIHWVPLHIPSETLRKALSGFGEVIEIRHEEWNVPGFELAESTTRVSRMVLKEGATAEELPHLFKFYGGSVFVVVSGRAPVSLRCRRRGHIRRDCQTPRCTKCCAFGHVQDGDNKEDVVDIEAAETTAPDDRRKKSASSEQESVCDVGNTKTSPSETPNAKGFLSNVTGTPPMTDQASAMNAEAEPVKEERASQDDTFGLAKRAKTVLPSSSQSTSEVRLQRLERQWLRATEAKGKCVPESRPSSVSPVRNASHADQSPLLMG</sequence>
<evidence type="ECO:0008006" key="4">
    <source>
        <dbReference type="Google" id="ProtNLM"/>
    </source>
</evidence>
<protein>
    <recommendedName>
        <fullName evidence="4">CCHC-type domain-containing protein</fullName>
    </recommendedName>
</protein>
<dbReference type="Proteomes" id="UP001321473">
    <property type="component" value="Unassembled WGS sequence"/>
</dbReference>
<proteinExistence type="predicted"/>
<comment type="caution">
    <text evidence="2">The sequence shown here is derived from an EMBL/GenBank/DDBJ whole genome shotgun (WGS) entry which is preliminary data.</text>
</comment>
<keyword evidence="3" id="KW-1185">Reference proteome</keyword>
<name>A0AAQ4ETC9_AMBAM</name>
<feature type="compositionally biased region" description="Polar residues" evidence="1">
    <location>
        <begin position="217"/>
        <end position="226"/>
    </location>
</feature>
<feature type="region of interest" description="Disordered" evidence="1">
    <location>
        <begin position="1"/>
        <end position="20"/>
    </location>
</feature>
<feature type="region of interest" description="Disordered" evidence="1">
    <location>
        <begin position="300"/>
        <end position="331"/>
    </location>
</feature>
<feature type="compositionally biased region" description="Basic and acidic residues" evidence="1">
    <location>
        <begin position="253"/>
        <end position="262"/>
    </location>
</feature>
<organism evidence="2 3">
    <name type="scientific">Amblyomma americanum</name>
    <name type="common">Lone star tick</name>
    <dbReference type="NCBI Taxonomy" id="6943"/>
    <lineage>
        <taxon>Eukaryota</taxon>
        <taxon>Metazoa</taxon>
        <taxon>Ecdysozoa</taxon>
        <taxon>Arthropoda</taxon>
        <taxon>Chelicerata</taxon>
        <taxon>Arachnida</taxon>
        <taxon>Acari</taxon>
        <taxon>Parasitiformes</taxon>
        <taxon>Ixodida</taxon>
        <taxon>Ixodoidea</taxon>
        <taxon>Ixodidae</taxon>
        <taxon>Amblyomminae</taxon>
        <taxon>Amblyomma</taxon>
    </lineage>
</organism>
<feature type="region of interest" description="Disordered" evidence="1">
    <location>
        <begin position="193"/>
        <end position="265"/>
    </location>
</feature>
<feature type="compositionally biased region" description="Polar residues" evidence="1">
    <location>
        <begin position="233"/>
        <end position="247"/>
    </location>
</feature>
<accession>A0AAQ4ETC9</accession>
<evidence type="ECO:0000313" key="3">
    <source>
        <dbReference type="Proteomes" id="UP001321473"/>
    </source>
</evidence>